<protein>
    <recommendedName>
        <fullName evidence="1">YopA central domain-containing protein</fullName>
    </recommendedName>
</protein>
<reference evidence="2 3" key="1">
    <citation type="submission" date="2023-09" db="EMBL/GenBank/DDBJ databases">
        <title>Thalassobella suaedae gen. nov., sp. nov., a marine bacterium of the family Flavobacteriaceae isolated from a halophyte Suaeda japonica.</title>
        <authorList>
            <person name="Lee S.Y."/>
            <person name="Hwang C.Y."/>
        </authorList>
    </citation>
    <scope>NUCLEOTIDE SEQUENCE [LARGE SCALE GENOMIC DNA]</scope>
    <source>
        <strain evidence="2 3">HL-DH10</strain>
    </source>
</reference>
<sequence>MKLYDTLPNIIESEIKMANANSMIDIHKGEYLLLHNNINIKVEGRIYFCWFPSPSVYFSGILTSKNLEITEIIDSAESFTIIVNELEFGEGLITNTTISNNGDLKIKGISPHQSVLGDKTISVEKITFCIPNLRNFFGDSVKKISQKSKYSGRNRIKLENEKYNILIDKSITYGTLRDELKENGGYHILYNGEITSKKKTITFEELNDVFHCLDTFMTFLNGTRVCALFATGYFENKAIWTNYSYHHVDIFKYYPSWPQDFSIIGIEDIWVNFSNLWKDKENKDFLTSVVHWYVEANKNSGFVEGAIIISQTALELLYNWWVIENKKIILGKDSENLNASNKIRLLLSQLNLDYSVPKEFKNLQEFVDSDNQILDACDAVVQIRNAIVHSQEEKRKKLRSISLIAKYEALQLCTWYIEIALLGILGYSDKYYNRISKLEEFVPWFKKIE</sequence>
<evidence type="ECO:0000313" key="3">
    <source>
        <dbReference type="Proteomes" id="UP001303407"/>
    </source>
</evidence>
<accession>A0ABY9Y1N1</accession>
<organism evidence="2 3">
    <name type="scientific">Thalassobellus suaedae</name>
    <dbReference type="NCBI Taxonomy" id="3074124"/>
    <lineage>
        <taxon>Bacteria</taxon>
        <taxon>Pseudomonadati</taxon>
        <taxon>Bacteroidota</taxon>
        <taxon>Flavobacteriia</taxon>
        <taxon>Flavobacteriales</taxon>
        <taxon>Flavobacteriaceae</taxon>
        <taxon>Thalassobellus</taxon>
    </lineage>
</organism>
<evidence type="ECO:0000259" key="1">
    <source>
        <dbReference type="Pfam" id="PF26308"/>
    </source>
</evidence>
<proteinExistence type="predicted"/>
<dbReference type="Pfam" id="PF26308">
    <property type="entry name" value="YopA_M"/>
    <property type="match status" value="1"/>
</dbReference>
<name>A0ABY9Y1N1_9FLAO</name>
<feature type="domain" description="YopA central" evidence="1">
    <location>
        <begin position="119"/>
        <end position="253"/>
    </location>
</feature>
<keyword evidence="3" id="KW-1185">Reference proteome</keyword>
<dbReference type="EMBL" id="CP134536">
    <property type="protein sequence ID" value="WNH12147.1"/>
    <property type="molecule type" value="Genomic_DNA"/>
</dbReference>
<dbReference type="InterPro" id="IPR058684">
    <property type="entry name" value="YopA_M"/>
</dbReference>
<gene>
    <name evidence="2" type="ORF">RHP49_14780</name>
</gene>
<dbReference type="Proteomes" id="UP001303407">
    <property type="component" value="Chromosome"/>
</dbReference>
<dbReference type="RefSeq" id="WP_415862129.1">
    <property type="nucleotide sequence ID" value="NZ_CP134536.1"/>
</dbReference>
<evidence type="ECO:0000313" key="2">
    <source>
        <dbReference type="EMBL" id="WNH12147.1"/>
    </source>
</evidence>